<name>A0ABX3XML9_STRPT</name>
<evidence type="ECO:0000313" key="2">
    <source>
        <dbReference type="Proteomes" id="UP000194225"/>
    </source>
</evidence>
<organism evidence="1 2">
    <name type="scientific">Streptomyces platensis</name>
    <dbReference type="NCBI Taxonomy" id="58346"/>
    <lineage>
        <taxon>Bacteria</taxon>
        <taxon>Bacillati</taxon>
        <taxon>Actinomycetota</taxon>
        <taxon>Actinomycetes</taxon>
        <taxon>Kitasatosporales</taxon>
        <taxon>Streptomycetaceae</taxon>
        <taxon>Streptomyces</taxon>
    </lineage>
</organism>
<sequence>MNFLMPSGGSSGLKPGGKVYSAVHSGVADASTPALCSLVGIQEQCHTYPHYTEWPTSGCSVPSNTFRLTERPDGPERRGHRPYWRRWRSARGPW</sequence>
<accession>A0ABX3XML9</accession>
<reference evidence="1 2" key="1">
    <citation type="submission" date="2016-09" db="EMBL/GenBank/DDBJ databases">
        <title>Streptomyces platensis DSM40041, a candidate organism with high potential of specific P450 cytochromes.</title>
        <authorList>
            <person name="Grumaz C."/>
            <person name="Vainshtein Y."/>
            <person name="Kirstahler P."/>
            <person name="Sohn K."/>
        </authorList>
    </citation>
    <scope>NUCLEOTIDE SEQUENCE [LARGE SCALE GENOMIC DNA]</scope>
    <source>
        <strain evidence="1 2">DSM 40041</strain>
    </source>
</reference>
<comment type="caution">
    <text evidence="1">The sequence shown here is derived from an EMBL/GenBank/DDBJ whole genome shotgun (WGS) entry which is preliminary data.</text>
</comment>
<proteinExistence type="predicted"/>
<keyword evidence="2" id="KW-1185">Reference proteome</keyword>
<protein>
    <submittedName>
        <fullName evidence="1">Uncharacterized protein</fullName>
    </submittedName>
</protein>
<dbReference type="Proteomes" id="UP000194225">
    <property type="component" value="Unassembled WGS sequence"/>
</dbReference>
<dbReference type="EMBL" id="MIGA01000088">
    <property type="protein sequence ID" value="OSY35787.1"/>
    <property type="molecule type" value="Genomic_DNA"/>
</dbReference>
<gene>
    <name evidence="1" type="ORF">BG653_07081</name>
</gene>
<evidence type="ECO:0000313" key="1">
    <source>
        <dbReference type="EMBL" id="OSY35787.1"/>
    </source>
</evidence>